<feature type="binding site" description="axial binding residue" evidence="9">
    <location>
        <position position="105"/>
    </location>
    <ligand>
        <name>chlorophyll a</name>
        <dbReference type="ChEBI" id="CHEBI:58416"/>
        <label>2</label>
    </ligand>
    <ligandPart>
        <name>Mg</name>
        <dbReference type="ChEBI" id="CHEBI:25107"/>
    </ligandPart>
</feature>
<keyword evidence="7" id="KW-0437">Light-harvesting polypeptide</keyword>
<feature type="signal peptide" evidence="10">
    <location>
        <begin position="1"/>
        <end position="18"/>
    </location>
</feature>
<comment type="function">
    <text evidence="1">The light-harvesting complex (LHC) functions as a light receptor, it captures and delivers excitation energy to photosystems with which it is closely associated. Energy is transferred from the carotenoid and chlorophyll C (or B) to chlorophyll A and the photosynthetic reaction centers where it is used to synthesize ATP and reducing power.</text>
</comment>
<dbReference type="SUPFAM" id="SSF103511">
    <property type="entry name" value="Chlorophyll a-b binding protein"/>
    <property type="match status" value="1"/>
</dbReference>
<name>A0A8J9TFL9_PHATR</name>
<feature type="binding site" evidence="9">
    <location>
        <position position="207"/>
    </location>
    <ligand>
        <name>chlorophyll a</name>
        <dbReference type="ChEBI" id="CHEBI:58416"/>
        <label>1</label>
    </ligand>
</feature>
<evidence type="ECO:0000313" key="11">
    <source>
        <dbReference type="EMBL" id="CAG9293308.1"/>
    </source>
</evidence>
<dbReference type="GO" id="GO:0009765">
    <property type="term" value="P:photosynthesis, light harvesting"/>
    <property type="evidence" value="ECO:0007669"/>
    <property type="project" value="InterPro"/>
</dbReference>
<dbReference type="InterPro" id="IPR022796">
    <property type="entry name" value="Chloroa_b-bind"/>
</dbReference>
<feature type="chain" id="PRO_5035470259" description="Protein fucoxanthin chlorophyll a/c protein" evidence="10">
    <location>
        <begin position="19"/>
        <end position="246"/>
    </location>
</feature>
<feature type="non-terminal residue" evidence="11">
    <location>
        <position position="246"/>
    </location>
</feature>
<comment type="similarity">
    <text evidence="3">Belongs to the fucoxanthin chlorophyll protein family.</text>
</comment>
<dbReference type="PANTHER" id="PTHR21649">
    <property type="entry name" value="CHLOROPHYLL A/B BINDING PROTEIN"/>
    <property type="match status" value="1"/>
</dbReference>
<evidence type="ECO:0000256" key="6">
    <source>
        <dbReference type="ARBA" id="ARBA00022640"/>
    </source>
</evidence>
<comment type="subunit">
    <text evidence="8">The LHC complex of chromophytic algae is composed of fucoxanthin, chlorophyll A and C bound non-covalently by fucoxanthin chlorophyll proteins (FCPs). The ratio of the pigments in LHC; fucoxanthin: chlorophyll C: chlorophyll A; (0.6-1): (0.1-0.3): (1).</text>
</comment>
<dbReference type="Gene3D" id="1.10.3460.10">
    <property type="entry name" value="Chlorophyll a/b binding protein domain"/>
    <property type="match status" value="1"/>
</dbReference>
<evidence type="ECO:0000256" key="7">
    <source>
        <dbReference type="ARBA" id="ARBA00023243"/>
    </source>
</evidence>
<feature type="binding site" evidence="9">
    <location>
        <position position="103"/>
    </location>
    <ligand>
        <name>chlorophyll a</name>
        <dbReference type="ChEBI" id="CHEBI:58416"/>
        <label>1</label>
    </ligand>
</feature>
<feature type="binding site" evidence="9">
    <location>
        <position position="224"/>
    </location>
    <ligand>
        <name>chlorophyll a</name>
        <dbReference type="ChEBI" id="CHEBI:58416"/>
        <label>1</label>
    </ligand>
</feature>
<evidence type="ECO:0000256" key="9">
    <source>
        <dbReference type="PIRSR" id="PIRSR601344-1"/>
    </source>
</evidence>
<evidence type="ECO:0000256" key="1">
    <source>
        <dbReference type="ARBA" id="ARBA00004022"/>
    </source>
</evidence>
<dbReference type="GO" id="GO:0030076">
    <property type="term" value="C:light-harvesting complex"/>
    <property type="evidence" value="ECO:0007669"/>
    <property type="project" value="UniProtKB-KW"/>
</dbReference>
<protein>
    <recommendedName>
        <fullName evidence="12">Protein fucoxanthin chlorophyll a/c protein</fullName>
    </recommendedName>
</protein>
<evidence type="ECO:0000256" key="3">
    <source>
        <dbReference type="ARBA" id="ARBA00005933"/>
    </source>
</evidence>
<gene>
    <name evidence="11" type="ORF">PTTT1_LOCUS51124</name>
</gene>
<evidence type="ECO:0000256" key="2">
    <source>
        <dbReference type="ARBA" id="ARBA00004229"/>
    </source>
</evidence>
<accession>A0A8J9TFL9</accession>
<evidence type="ECO:0000256" key="8">
    <source>
        <dbReference type="ARBA" id="ARBA00044011"/>
    </source>
</evidence>
<keyword evidence="5" id="KW-0602">Photosynthesis</keyword>
<keyword evidence="9" id="KW-0157">Chromophore</keyword>
<organism evidence="11">
    <name type="scientific">Phaeodactylum tricornutum</name>
    <name type="common">Diatom</name>
    <dbReference type="NCBI Taxonomy" id="2850"/>
    <lineage>
        <taxon>Eukaryota</taxon>
        <taxon>Sar</taxon>
        <taxon>Stramenopiles</taxon>
        <taxon>Ochrophyta</taxon>
        <taxon>Bacillariophyta</taxon>
        <taxon>Bacillariophyceae</taxon>
        <taxon>Bacillariophycidae</taxon>
        <taxon>Naviculales</taxon>
        <taxon>Phaeodactylaceae</taxon>
        <taxon>Phaeodactylum</taxon>
    </lineage>
</organism>
<feature type="binding site" evidence="9">
    <location>
        <position position="212"/>
    </location>
    <ligand>
        <name>chlorophyll a</name>
        <dbReference type="ChEBI" id="CHEBI:58416"/>
        <label>1</label>
    </ligand>
</feature>
<evidence type="ECO:0008006" key="12">
    <source>
        <dbReference type="Google" id="ProtNLM"/>
    </source>
</evidence>
<dbReference type="EMBL" id="OU594948">
    <property type="protein sequence ID" value="CAG9293308.1"/>
    <property type="molecule type" value="Genomic_DNA"/>
</dbReference>
<feature type="binding site" evidence="9">
    <location>
        <position position="100"/>
    </location>
    <ligand>
        <name>chlorophyll a</name>
        <dbReference type="ChEBI" id="CHEBI:58416"/>
        <label>1</label>
    </ligand>
</feature>
<comment type="subcellular location">
    <subcellularLocation>
        <location evidence="2">Plastid</location>
        <location evidence="2">Chloroplast</location>
    </subcellularLocation>
</comment>
<evidence type="ECO:0000256" key="4">
    <source>
        <dbReference type="ARBA" id="ARBA00022528"/>
    </source>
</evidence>
<dbReference type="Proteomes" id="UP000836788">
    <property type="component" value="Chromosome 7"/>
</dbReference>
<keyword evidence="10" id="KW-0732">Signal</keyword>
<dbReference type="GO" id="GO:0016168">
    <property type="term" value="F:chlorophyll binding"/>
    <property type="evidence" value="ECO:0007669"/>
    <property type="project" value="UniProtKB-KW"/>
</dbReference>
<reference evidence="11" key="1">
    <citation type="submission" date="2022-02" db="EMBL/GenBank/DDBJ databases">
        <authorList>
            <person name="Giguere J D."/>
        </authorList>
    </citation>
    <scope>NUCLEOTIDE SEQUENCE</scope>
    <source>
        <strain evidence="11">CCAP 1055/1</strain>
    </source>
</reference>
<sequence length="246" mass="27245">MKYRTSILFSALATSATAFAPTQSITRTLTQTNMADFNKDDFLSFKEKDKSGNLPNDRSEAIPFQKRPHALDGTFAGDVGFDPIGFASSKEDLWKYREAEVKHGRLAMLASAGWIFAERFDRPLAQLFSMEPVLDASNRNPALLNGGLGKVSPVYWVSCLVAAAAIDLNGIEKSRNDPNYFPGNLGWDPLGLYPSDPSGQRRMLLAEIKHGRLAMIAITAFAFQEFVQQYAVINQTPIFFQPAQDV</sequence>
<keyword evidence="4" id="KW-0150">Chloroplast</keyword>
<dbReference type="AlphaFoldDB" id="A0A8J9TFL9"/>
<dbReference type="InterPro" id="IPR001344">
    <property type="entry name" value="Chloro_AB-bd_pln"/>
</dbReference>
<keyword evidence="9" id="KW-0148">Chlorophyll</keyword>
<proteinExistence type="inferred from homology"/>
<dbReference type="GO" id="GO:0009507">
    <property type="term" value="C:chloroplast"/>
    <property type="evidence" value="ECO:0007669"/>
    <property type="project" value="UniProtKB-SubCell"/>
</dbReference>
<dbReference type="Pfam" id="PF00504">
    <property type="entry name" value="Chloroa_b-bind"/>
    <property type="match status" value="1"/>
</dbReference>
<evidence type="ECO:0000256" key="10">
    <source>
        <dbReference type="SAM" id="SignalP"/>
    </source>
</evidence>
<keyword evidence="6" id="KW-0934">Plastid</keyword>
<evidence type="ECO:0000256" key="5">
    <source>
        <dbReference type="ARBA" id="ARBA00022531"/>
    </source>
</evidence>
<dbReference type="GO" id="GO:0016020">
    <property type="term" value="C:membrane"/>
    <property type="evidence" value="ECO:0007669"/>
    <property type="project" value="InterPro"/>
</dbReference>